<protein>
    <submittedName>
        <fullName evidence="2">Putative E3 ubiquitin-protein ligase HERC6</fullName>
    </submittedName>
</protein>
<dbReference type="PANTHER" id="PTHR22870">
    <property type="entry name" value="REGULATOR OF CHROMOSOME CONDENSATION"/>
    <property type="match status" value="1"/>
</dbReference>
<comment type="caution">
    <text evidence="2">The sequence shown here is derived from an EMBL/GenBank/DDBJ whole genome shotgun (WGS) entry which is preliminary data.</text>
</comment>
<dbReference type="Proteomes" id="UP000324585">
    <property type="component" value="Unassembled WGS sequence"/>
</dbReference>
<dbReference type="Pfam" id="PF13540">
    <property type="entry name" value="RCC1_2"/>
    <property type="match status" value="1"/>
</dbReference>
<evidence type="ECO:0000256" key="1">
    <source>
        <dbReference type="ARBA" id="ARBA00022737"/>
    </source>
</evidence>
<dbReference type="Gene3D" id="2.130.10.30">
    <property type="entry name" value="Regulator of chromosome condensation 1/beta-lactamase-inhibitor protein II"/>
    <property type="match status" value="2"/>
</dbReference>
<dbReference type="PANTHER" id="PTHR22870:SF466">
    <property type="entry name" value="ANKYRIN REPEAT-CONTAINING PROTEIN"/>
    <property type="match status" value="1"/>
</dbReference>
<gene>
    <name evidence="2" type="ORF">FVE85_6479</name>
</gene>
<dbReference type="AlphaFoldDB" id="A0A5J4Z7D7"/>
<name>A0A5J4Z7D7_PORPP</name>
<evidence type="ECO:0000313" key="3">
    <source>
        <dbReference type="Proteomes" id="UP000324585"/>
    </source>
</evidence>
<keyword evidence="3" id="KW-1185">Reference proteome</keyword>
<dbReference type="OrthoDB" id="4900at2759"/>
<dbReference type="InterPro" id="IPR009091">
    <property type="entry name" value="RCC1/BLIP-II"/>
</dbReference>
<organism evidence="2 3">
    <name type="scientific">Porphyridium purpureum</name>
    <name type="common">Red alga</name>
    <name type="synonym">Porphyridium cruentum</name>
    <dbReference type="NCBI Taxonomy" id="35688"/>
    <lineage>
        <taxon>Eukaryota</taxon>
        <taxon>Rhodophyta</taxon>
        <taxon>Bangiophyceae</taxon>
        <taxon>Porphyridiales</taxon>
        <taxon>Porphyridiaceae</taxon>
        <taxon>Porphyridium</taxon>
    </lineage>
</organism>
<dbReference type="SUPFAM" id="SSF50985">
    <property type="entry name" value="RCC1/BLIP-II"/>
    <property type="match status" value="2"/>
</dbReference>
<sequence length="466" mass="50361">MGVWNWLFGRGDLESAAATQVWVWGFGSRKHRQVLDGVPPDDAVRKVAVGQAHVVGLTAAGNMYVQSIPKEASGSDLGTSTPACRKVDIGRTVVDVAVTGMDPQNEQIVAVLKNGSVVQHSLSDKSKQGDASVAASQTHQTLRGALQSIHAVQVNCSRSHCVSVGSKGQLVSWSNVDKEEAVKALYPSLGRGALSEKSPPVSEPQLMELPAGIKAERASCGLEHTGIVDQHGALWMCGRNTWGQLARPPWNAAPDLEDSPEMQKHFSKSLAQWYTFENYRAPSAALMSKSSRVNLDFVPRQVEHPFLRSAVVDVALGDHHTLVMRADGSVVSFGLNQWGACAHHNYTHIVEPALIERLDEGAESTTSSASVAERAFTEVRPVHIAASGNHSLVWGKISPGLFDGIWSFGENRDFELGIATRQHACVPQRIRADWTGARVLSMVAGLRGGVAVLERRNNEQNTKTNQ</sequence>
<dbReference type="InterPro" id="IPR051210">
    <property type="entry name" value="Ub_ligase/GEF_domain"/>
</dbReference>
<evidence type="ECO:0000313" key="2">
    <source>
        <dbReference type="EMBL" id="KAA8498894.1"/>
    </source>
</evidence>
<dbReference type="EMBL" id="VRMN01000001">
    <property type="protein sequence ID" value="KAA8498894.1"/>
    <property type="molecule type" value="Genomic_DNA"/>
</dbReference>
<keyword evidence="1" id="KW-0677">Repeat</keyword>
<accession>A0A5J4Z7D7</accession>
<reference evidence="3" key="1">
    <citation type="journal article" date="2019" name="Nat. Commun.">
        <title>Expansion of phycobilisome linker gene families in mesophilic red algae.</title>
        <authorList>
            <person name="Lee J."/>
            <person name="Kim D."/>
            <person name="Bhattacharya D."/>
            <person name="Yoon H.S."/>
        </authorList>
    </citation>
    <scope>NUCLEOTIDE SEQUENCE [LARGE SCALE GENOMIC DNA]</scope>
    <source>
        <strain evidence="3">CCMP 1328</strain>
    </source>
</reference>
<proteinExistence type="predicted"/>